<dbReference type="EMBL" id="CP134145">
    <property type="protein sequence ID" value="WNC74128.1"/>
    <property type="molecule type" value="Genomic_DNA"/>
</dbReference>
<protein>
    <recommendedName>
        <fullName evidence="4">Periplasmic protein</fullName>
    </recommendedName>
</protein>
<accession>A0ABY9U0T1</accession>
<evidence type="ECO:0000256" key="1">
    <source>
        <dbReference type="SAM" id="Phobius"/>
    </source>
</evidence>
<gene>
    <name evidence="2" type="ORF">RGQ13_09100</name>
</gene>
<feature type="transmembrane region" description="Helical" evidence="1">
    <location>
        <begin position="6"/>
        <end position="24"/>
    </location>
</feature>
<keyword evidence="1" id="KW-0812">Transmembrane</keyword>
<dbReference type="RefSeq" id="WP_348393236.1">
    <property type="nucleotide sequence ID" value="NZ_CP134145.1"/>
</dbReference>
<keyword evidence="1" id="KW-1133">Transmembrane helix</keyword>
<keyword evidence="3" id="KW-1185">Reference proteome</keyword>
<proteinExistence type="predicted"/>
<evidence type="ECO:0000313" key="3">
    <source>
        <dbReference type="Proteomes" id="UP001258994"/>
    </source>
</evidence>
<name>A0ABY9U0T1_9GAMM</name>
<evidence type="ECO:0008006" key="4">
    <source>
        <dbReference type="Google" id="ProtNLM"/>
    </source>
</evidence>
<reference evidence="3" key="1">
    <citation type="submission" date="2023-09" db="EMBL/GenBank/DDBJ databases">
        <authorList>
            <person name="Li S."/>
            <person name="Li X."/>
            <person name="Zhang C."/>
            <person name="Zhao Z."/>
        </authorList>
    </citation>
    <scope>NUCLEOTIDE SEQUENCE [LARGE SCALE GENOMIC DNA]</scope>
    <source>
        <strain evidence="3">SQ149</strain>
    </source>
</reference>
<evidence type="ECO:0000313" key="2">
    <source>
        <dbReference type="EMBL" id="WNC74128.1"/>
    </source>
</evidence>
<organism evidence="2 3">
    <name type="scientific">Thalassotalea psychrophila</name>
    <dbReference type="NCBI Taxonomy" id="3065647"/>
    <lineage>
        <taxon>Bacteria</taxon>
        <taxon>Pseudomonadati</taxon>
        <taxon>Pseudomonadota</taxon>
        <taxon>Gammaproteobacteria</taxon>
        <taxon>Alteromonadales</taxon>
        <taxon>Colwelliaceae</taxon>
        <taxon>Thalassotalea</taxon>
    </lineage>
</organism>
<keyword evidence="1" id="KW-0472">Membrane</keyword>
<sequence>MRNFYTPIILILLIISVYLGYQFIESDNKQNIGQIDCDFTRSGCFKTYNFGVFELNASPNIIKAENEIFFSLISKSKHPIKIKSAWLEGKEMFMGKIPLFFEENSGVFTTNTLIGACTKEQMIWTMFVEVQINDKIETLMFDFVSYQ</sequence>
<dbReference type="Proteomes" id="UP001258994">
    <property type="component" value="Chromosome"/>
</dbReference>